<dbReference type="AlphaFoldDB" id="A0A084XWM0"/>
<accession>A0A084XWM0</accession>
<sequence length="39" mass="4109">MASTVVAFRVEPLSPCSTGLSARLWMPSASAVRLTSWAA</sequence>
<dbReference type="Proteomes" id="UP000019812">
    <property type="component" value="Unassembled WGS sequence"/>
</dbReference>
<dbReference type="EMBL" id="JDSS02000037">
    <property type="protein sequence ID" value="KFB66864.1"/>
    <property type="molecule type" value="Genomic_DNA"/>
</dbReference>
<reference evidence="1 2" key="1">
    <citation type="submission" date="2014-07" db="EMBL/GenBank/DDBJ databases">
        <title>Expanding our view of genomic diversity in Candidatus Accumulibacter clades.</title>
        <authorList>
            <person name="Skennerton C.T."/>
            <person name="Barr J.J."/>
            <person name="Slater F.R."/>
            <person name="Bond P.L."/>
            <person name="Tyson G.W."/>
        </authorList>
    </citation>
    <scope>NUCLEOTIDE SEQUENCE [LARGE SCALE GENOMIC DNA]</scope>
    <source>
        <strain evidence="2">SK-01</strain>
    </source>
</reference>
<proteinExistence type="predicted"/>
<evidence type="ECO:0000313" key="1">
    <source>
        <dbReference type="EMBL" id="KFB66864.1"/>
    </source>
</evidence>
<name>A0A084XWM0_9PROT</name>
<comment type="caution">
    <text evidence="1">The sequence shown here is derived from an EMBL/GenBank/DDBJ whole genome shotgun (WGS) entry which is preliminary data.</text>
</comment>
<protein>
    <submittedName>
        <fullName evidence="1">Uncharacterized protein</fullName>
    </submittedName>
</protein>
<evidence type="ECO:0000313" key="2">
    <source>
        <dbReference type="Proteomes" id="UP000019812"/>
    </source>
</evidence>
<organism evidence="1 2">
    <name type="scientific">Candidatus Accumulibacter vicinus</name>
    <dbReference type="NCBI Taxonomy" id="2954382"/>
    <lineage>
        <taxon>Bacteria</taxon>
        <taxon>Pseudomonadati</taxon>
        <taxon>Pseudomonadota</taxon>
        <taxon>Betaproteobacteria</taxon>
        <taxon>Candidatus Accumulibacter</taxon>
    </lineage>
</organism>
<gene>
    <name evidence="1" type="ORF">CAPSK01_003803</name>
</gene>